<reference evidence="2 3" key="1">
    <citation type="submission" date="2019-12" db="EMBL/GenBank/DDBJ databases">
        <title>Genomic-based taxomic classification of the family Erythrobacteraceae.</title>
        <authorList>
            <person name="Xu L."/>
        </authorList>
    </citation>
    <scope>NUCLEOTIDE SEQUENCE [LARGE SCALE GENOMIC DNA]</scope>
    <source>
        <strain evidence="2 3">LMG 29519</strain>
    </source>
</reference>
<sequence length="259" mass="27608">MAATTKHGWALLLGKIALTLALIAAAIAVVGTTLARYDVIDKLAGFTGFVLPLRPLFNLGELPVNTAMLIIVLALLALVLGWILARRTSKSALLAIVLAGALLGTGLWLRGEAAKYPAIHDATTDLANPPAFTALDIPADNLRGVETEAEWRKLHAEGYPDLETVTMPGTVAEMIARAEQLARTKGWTIIMSDAEGGHLEAVAYAGWLRFEDIVSLRVEVAGEDSVTVDMRSISRVGVSDLGYNAKRIRAFLGELAPTS</sequence>
<keyword evidence="1" id="KW-0472">Membrane</keyword>
<dbReference type="EMBL" id="WTYR01000001">
    <property type="protein sequence ID" value="MXP08718.1"/>
    <property type="molecule type" value="Genomic_DNA"/>
</dbReference>
<dbReference type="Proteomes" id="UP000429229">
    <property type="component" value="Unassembled WGS sequence"/>
</dbReference>
<evidence type="ECO:0000256" key="1">
    <source>
        <dbReference type="SAM" id="Phobius"/>
    </source>
</evidence>
<gene>
    <name evidence="2" type="ORF">GRI68_00795</name>
</gene>
<feature type="transmembrane region" description="Helical" evidence="1">
    <location>
        <begin position="62"/>
        <end position="85"/>
    </location>
</feature>
<comment type="caution">
    <text evidence="2">The sequence shown here is derived from an EMBL/GenBank/DDBJ whole genome shotgun (WGS) entry which is preliminary data.</text>
</comment>
<protein>
    <submittedName>
        <fullName evidence="2">DUF1499 domain-containing protein</fullName>
    </submittedName>
</protein>
<feature type="transmembrane region" description="Helical" evidence="1">
    <location>
        <begin position="92"/>
        <end position="109"/>
    </location>
</feature>
<keyword evidence="1" id="KW-1133">Transmembrane helix</keyword>
<proteinExistence type="predicted"/>
<dbReference type="InterPro" id="IPR010865">
    <property type="entry name" value="DUF1499"/>
</dbReference>
<dbReference type="AlphaFoldDB" id="A0A6I4TYM4"/>
<organism evidence="2 3">
    <name type="scientific">Alteriqipengyuania halimionae</name>
    <dbReference type="NCBI Taxonomy" id="1926630"/>
    <lineage>
        <taxon>Bacteria</taxon>
        <taxon>Pseudomonadati</taxon>
        <taxon>Pseudomonadota</taxon>
        <taxon>Alphaproteobacteria</taxon>
        <taxon>Sphingomonadales</taxon>
        <taxon>Erythrobacteraceae</taxon>
        <taxon>Alteriqipengyuania</taxon>
    </lineage>
</organism>
<accession>A0A6I4TYM4</accession>
<dbReference type="Pfam" id="PF07386">
    <property type="entry name" value="DUF1499"/>
    <property type="match status" value="1"/>
</dbReference>
<dbReference type="OrthoDB" id="1523552at2"/>
<keyword evidence="3" id="KW-1185">Reference proteome</keyword>
<name>A0A6I4TYM4_9SPHN</name>
<dbReference type="RefSeq" id="WP_160615248.1">
    <property type="nucleotide sequence ID" value="NZ_WTYR01000001.1"/>
</dbReference>
<keyword evidence="1" id="KW-0812">Transmembrane</keyword>
<feature type="transmembrane region" description="Helical" evidence="1">
    <location>
        <begin position="12"/>
        <end position="35"/>
    </location>
</feature>
<evidence type="ECO:0000313" key="3">
    <source>
        <dbReference type="Proteomes" id="UP000429229"/>
    </source>
</evidence>
<evidence type="ECO:0000313" key="2">
    <source>
        <dbReference type="EMBL" id="MXP08718.1"/>
    </source>
</evidence>